<protein>
    <submittedName>
        <fullName evidence="1">Uncharacterized protein</fullName>
    </submittedName>
</protein>
<organism evidence="1 2">
    <name type="scientific">Dichanthelium oligosanthes</name>
    <dbReference type="NCBI Taxonomy" id="888268"/>
    <lineage>
        <taxon>Eukaryota</taxon>
        <taxon>Viridiplantae</taxon>
        <taxon>Streptophyta</taxon>
        <taxon>Embryophyta</taxon>
        <taxon>Tracheophyta</taxon>
        <taxon>Spermatophyta</taxon>
        <taxon>Magnoliopsida</taxon>
        <taxon>Liliopsida</taxon>
        <taxon>Poales</taxon>
        <taxon>Poaceae</taxon>
        <taxon>PACMAD clade</taxon>
        <taxon>Panicoideae</taxon>
        <taxon>Panicodae</taxon>
        <taxon>Paniceae</taxon>
        <taxon>Dichantheliinae</taxon>
        <taxon>Dichanthelium</taxon>
    </lineage>
</organism>
<dbReference type="EMBL" id="LWDX02036340">
    <property type="protein sequence ID" value="OEL25777.1"/>
    <property type="molecule type" value="Genomic_DNA"/>
</dbReference>
<accession>A0A1E5VKZ3</accession>
<feature type="non-terminal residue" evidence="1">
    <location>
        <position position="1"/>
    </location>
</feature>
<dbReference type="AlphaFoldDB" id="A0A1E5VKZ3"/>
<evidence type="ECO:0000313" key="2">
    <source>
        <dbReference type="Proteomes" id="UP000095767"/>
    </source>
</evidence>
<proteinExistence type="predicted"/>
<evidence type="ECO:0000313" key="1">
    <source>
        <dbReference type="EMBL" id="OEL25777.1"/>
    </source>
</evidence>
<comment type="caution">
    <text evidence="1">The sequence shown here is derived from an EMBL/GenBank/DDBJ whole genome shotgun (WGS) entry which is preliminary data.</text>
</comment>
<dbReference type="Proteomes" id="UP000095767">
    <property type="component" value="Unassembled WGS sequence"/>
</dbReference>
<gene>
    <name evidence="1" type="ORF">BAE44_0013203</name>
</gene>
<reference evidence="1 2" key="1">
    <citation type="submission" date="2016-09" db="EMBL/GenBank/DDBJ databases">
        <title>The draft genome of Dichanthelium oligosanthes: A C3 panicoid grass species.</title>
        <authorList>
            <person name="Studer A.J."/>
            <person name="Schnable J.C."/>
            <person name="Brutnell T.P."/>
        </authorList>
    </citation>
    <scope>NUCLEOTIDE SEQUENCE [LARGE SCALE GENOMIC DNA]</scope>
    <source>
        <strain evidence="2">cv. Kellogg 1175</strain>
        <tissue evidence="1">Leaf</tissue>
    </source>
</reference>
<name>A0A1E5VKZ3_9POAL</name>
<sequence length="30" mass="3605">HIRLWGRLRRYWYSSNKPNMLSGSKNIPCA</sequence>
<keyword evidence="2" id="KW-1185">Reference proteome</keyword>